<feature type="compositionally biased region" description="Basic and acidic residues" evidence="1">
    <location>
        <begin position="618"/>
        <end position="632"/>
    </location>
</feature>
<gene>
    <name evidence="3" type="ORF">TESG_06520</name>
</gene>
<dbReference type="SUPFAM" id="SSF46565">
    <property type="entry name" value="Chaperone J-domain"/>
    <property type="match status" value="1"/>
</dbReference>
<evidence type="ECO:0000313" key="3">
    <source>
        <dbReference type="EMBL" id="EGD99253.1"/>
    </source>
</evidence>
<dbReference type="InterPro" id="IPR018253">
    <property type="entry name" value="DnaJ_domain_CS"/>
</dbReference>
<feature type="compositionally biased region" description="Basic and acidic residues" evidence="1">
    <location>
        <begin position="216"/>
        <end position="233"/>
    </location>
</feature>
<feature type="compositionally biased region" description="Basic and acidic residues" evidence="1">
    <location>
        <begin position="793"/>
        <end position="804"/>
    </location>
</feature>
<feature type="region of interest" description="Disordered" evidence="1">
    <location>
        <begin position="165"/>
        <end position="557"/>
    </location>
</feature>
<feature type="compositionally biased region" description="Low complexity" evidence="1">
    <location>
        <begin position="854"/>
        <end position="870"/>
    </location>
</feature>
<feature type="compositionally biased region" description="Low complexity" evidence="1">
    <location>
        <begin position="522"/>
        <end position="544"/>
    </location>
</feature>
<dbReference type="InterPro" id="IPR001623">
    <property type="entry name" value="DnaJ_domain"/>
</dbReference>
<dbReference type="EMBL" id="GG698520">
    <property type="protein sequence ID" value="EGD99253.1"/>
    <property type="molecule type" value="Genomic_DNA"/>
</dbReference>
<organism evidence="3 4">
    <name type="scientific">Trichophyton tonsurans (strain CBS 112818)</name>
    <name type="common">Scalp ringworm fungus</name>
    <dbReference type="NCBI Taxonomy" id="647933"/>
    <lineage>
        <taxon>Eukaryota</taxon>
        <taxon>Fungi</taxon>
        <taxon>Dikarya</taxon>
        <taxon>Ascomycota</taxon>
        <taxon>Pezizomycotina</taxon>
        <taxon>Eurotiomycetes</taxon>
        <taxon>Eurotiomycetidae</taxon>
        <taxon>Onygenales</taxon>
        <taxon>Arthrodermataceae</taxon>
        <taxon>Trichophyton</taxon>
    </lineage>
</organism>
<protein>
    <recommendedName>
        <fullName evidence="2">J domain-containing protein</fullName>
    </recommendedName>
</protein>
<dbReference type="Proteomes" id="UP000009172">
    <property type="component" value="Unassembled WGS sequence"/>
</dbReference>
<name>F2S6Q4_TRIT1</name>
<feature type="region of interest" description="Disordered" evidence="1">
    <location>
        <begin position="701"/>
        <end position="751"/>
    </location>
</feature>
<feature type="region of interest" description="Disordered" evidence="1">
    <location>
        <begin position="925"/>
        <end position="965"/>
    </location>
</feature>
<dbReference type="PANTHER" id="PTHR24074">
    <property type="entry name" value="CO-CHAPERONE PROTEIN DJLA"/>
    <property type="match status" value="1"/>
</dbReference>
<feature type="compositionally biased region" description="Low complexity" evidence="1">
    <location>
        <begin position="86"/>
        <end position="102"/>
    </location>
</feature>
<dbReference type="SMART" id="SM00271">
    <property type="entry name" value="DnaJ"/>
    <property type="match status" value="1"/>
</dbReference>
<dbReference type="FunFam" id="1.10.287.110:FF:000096">
    <property type="entry name" value="DnaJ domain protein"/>
    <property type="match status" value="1"/>
</dbReference>
<dbReference type="PROSITE" id="PS00636">
    <property type="entry name" value="DNAJ_1"/>
    <property type="match status" value="1"/>
</dbReference>
<feature type="compositionally biased region" description="Acidic residues" evidence="1">
    <location>
        <begin position="595"/>
        <end position="608"/>
    </location>
</feature>
<dbReference type="Gene3D" id="1.10.287.110">
    <property type="entry name" value="DnaJ domain"/>
    <property type="match status" value="1"/>
</dbReference>
<reference evidence="4" key="1">
    <citation type="journal article" date="2012" name="MBio">
        <title>Comparative genome analysis of Trichophyton rubrum and related dermatophytes reveals candidate genes involved in infection.</title>
        <authorList>
            <person name="Martinez D.A."/>
            <person name="Oliver B.G."/>
            <person name="Graeser Y."/>
            <person name="Goldberg J.M."/>
            <person name="Li W."/>
            <person name="Martinez-Rossi N.M."/>
            <person name="Monod M."/>
            <person name="Shelest E."/>
            <person name="Barton R.C."/>
            <person name="Birch E."/>
            <person name="Brakhage A.A."/>
            <person name="Chen Z."/>
            <person name="Gurr S.J."/>
            <person name="Heiman D."/>
            <person name="Heitman J."/>
            <person name="Kosti I."/>
            <person name="Rossi A."/>
            <person name="Saif S."/>
            <person name="Samalova M."/>
            <person name="Saunders C.W."/>
            <person name="Shea T."/>
            <person name="Summerbell R.C."/>
            <person name="Xu J."/>
            <person name="Young S."/>
            <person name="Zeng Q."/>
            <person name="Birren B.W."/>
            <person name="Cuomo C.A."/>
            <person name="White T.C."/>
        </authorList>
    </citation>
    <scope>NUCLEOTIDE SEQUENCE [LARGE SCALE GENOMIC DNA]</scope>
    <source>
        <strain evidence="4">CBS 112818</strain>
    </source>
</reference>
<evidence type="ECO:0000259" key="2">
    <source>
        <dbReference type="PROSITE" id="PS50076"/>
    </source>
</evidence>
<feature type="compositionally biased region" description="Polar residues" evidence="1">
    <location>
        <begin position="105"/>
        <end position="116"/>
    </location>
</feature>
<feature type="compositionally biased region" description="Pro residues" evidence="1">
    <location>
        <begin position="947"/>
        <end position="956"/>
    </location>
</feature>
<dbReference type="OrthoDB" id="10265645at2759"/>
<dbReference type="Pfam" id="PF00226">
    <property type="entry name" value="DnaJ"/>
    <property type="match status" value="1"/>
</dbReference>
<feature type="region of interest" description="Disordered" evidence="1">
    <location>
        <begin position="783"/>
        <end position="833"/>
    </location>
</feature>
<feature type="region of interest" description="Disordered" evidence="1">
    <location>
        <begin position="80"/>
        <end position="142"/>
    </location>
</feature>
<dbReference type="CDD" id="cd06257">
    <property type="entry name" value="DnaJ"/>
    <property type="match status" value="1"/>
</dbReference>
<proteinExistence type="predicted"/>
<feature type="compositionally biased region" description="Low complexity" evidence="1">
    <location>
        <begin position="725"/>
        <end position="742"/>
    </location>
</feature>
<feature type="compositionally biased region" description="Polar residues" evidence="1">
    <location>
        <begin position="634"/>
        <end position="664"/>
    </location>
</feature>
<dbReference type="AlphaFoldDB" id="F2S6Q4"/>
<feature type="region of interest" description="Disordered" evidence="1">
    <location>
        <begin position="592"/>
        <end position="684"/>
    </location>
</feature>
<feature type="compositionally biased region" description="Low complexity" evidence="1">
    <location>
        <begin position="368"/>
        <end position="381"/>
    </location>
</feature>
<accession>F2S6Q4</accession>
<dbReference type="HOGENOM" id="CLU_006836_1_0_1"/>
<feature type="compositionally biased region" description="Basic residues" evidence="1">
    <location>
        <begin position="392"/>
        <end position="403"/>
    </location>
</feature>
<dbReference type="InterPro" id="IPR050817">
    <property type="entry name" value="DjlA_DnaK_co-chaperone"/>
</dbReference>
<sequence length="1113" mass="122491">MVKPDVSRDYYADLGVGPNADQEEIKKQFRKLALKYHPDRNPGKEAEYNSKFQAIQAAHEILVDPQLRLKYDTGRLRAGYGKLYGPSRTATPTRQAPPQAASNPFRKSQPSYSSHQYGKPANAYSGAYPPPPPSSGAQRYASYAKAGAQKFDKVYEESRARAEAFQGFQDMKNKQPQPQMPGGWTSFDPRTGRAQEKPASKPRGSQQRGQSAYHAFAEEARKAAETPTPERSKSTKAKNGFAPRMAGGDEPMAKCATSYYNLRGERNRDSDPMSYFFSTAPSPTAKKPQPYDDLSDPPTPKLHRTSSKYATSGGEKTYVPKAGINRSSSVREEATSRPQTNPPSPINSATNSNRRHSASPKLKPNRQSTFSASSSSSTASSETDDTDEVMLKPRRKVVPRSRRAPNGSAWKANFHDNNNKSSATGESPFGWAMGPNSWLFTEINGSPSQPPSSSNKWNWHADDQHEGYGPNTFGNSGPFAPETRRESSMGRTIPPMPNVSSFRATSTEEQRPSAATMYDFIPTSTSTPTPTPKTTPKNTPKYTPTPKPSARNWSEKWGFSPKPGVSAASHVPPLWAYPANILPASFTTPRMSKEIEEEDGENEDEDEVGGAAAFNTDDAGRTPRKIFSEYREFPSSTPLRAEANYSTTIHSFDQPDSSNSNAQNEGLARQAKSKSKSYESFNSGFSSSEWNFAFSNNAQFFAPTPGDSLGGTQNKFGGRPRSRSRPTTSQSNESPQKSSSNPFDFKDTKPDVRASLFKTTTFTAEQLPDSLNEKTWTIPTAQDMFFGGQKNQTDSKKPANEPKPVRISSEAEEEEATFSPQEIFGKKSTKREPVDMADEMDVDEELPTVNVANAQSSNNATATTSTTTNNKPKFSMGPAFMPSNKPGGKPELFNLAKLGLVNPFTASNSKGIADLKDLNSSLPFESKAASSEKPSQRPIHPRDLSLPKPPKAPTPPAMIGAPPMPRTAMEKQTLPQTPWDIYMVQMQAYMREWNNFNRTMLAHFNERQHLVETAMAPGWMRAVGDSSRVKLDGSNGDSAGAEEDLLVGKGKAGYSEYLRGIEEDFVVRQHWDVAWERHRECILDLGKAREWLRSGHGGAQGAFQKPGMKMPVN</sequence>
<keyword evidence="4" id="KW-1185">Reference proteome</keyword>
<evidence type="ECO:0000313" key="4">
    <source>
        <dbReference type="Proteomes" id="UP000009172"/>
    </source>
</evidence>
<evidence type="ECO:0000256" key="1">
    <source>
        <dbReference type="SAM" id="MobiDB-lite"/>
    </source>
</evidence>
<feature type="compositionally biased region" description="Basic and acidic residues" evidence="1">
    <location>
        <begin position="190"/>
        <end position="199"/>
    </location>
</feature>
<dbReference type="PRINTS" id="PR00625">
    <property type="entry name" value="JDOMAIN"/>
</dbReference>
<feature type="domain" description="J" evidence="2">
    <location>
        <begin position="9"/>
        <end position="75"/>
    </location>
</feature>
<dbReference type="PROSITE" id="PS50076">
    <property type="entry name" value="DNAJ_2"/>
    <property type="match status" value="1"/>
</dbReference>
<dbReference type="InterPro" id="IPR036869">
    <property type="entry name" value="J_dom_sf"/>
</dbReference>
<feature type="region of interest" description="Disordered" evidence="1">
    <location>
        <begin position="854"/>
        <end position="879"/>
    </location>
</feature>